<evidence type="ECO:0000313" key="1">
    <source>
        <dbReference type="Ensembl" id="ENSEASP00005009250.1"/>
    </source>
</evidence>
<organism evidence="1">
    <name type="scientific">Equus asinus asinus</name>
    <dbReference type="NCBI Taxonomy" id="83772"/>
    <lineage>
        <taxon>Eukaryota</taxon>
        <taxon>Metazoa</taxon>
        <taxon>Chordata</taxon>
        <taxon>Craniata</taxon>
        <taxon>Vertebrata</taxon>
        <taxon>Euteleostomi</taxon>
        <taxon>Mammalia</taxon>
        <taxon>Eutheria</taxon>
        <taxon>Laurasiatheria</taxon>
        <taxon>Perissodactyla</taxon>
        <taxon>Equidae</taxon>
        <taxon>Equus</taxon>
    </lineage>
</organism>
<sequence>MGEGRQVGQGTSFIGKRFQTRQDAPVLASKDSVTRIVNDGVVWLTSFFPRSKDILALEDFLLLKLSVVLEER</sequence>
<dbReference type="AlphaFoldDB" id="A0A8C4LCT1"/>
<accession>A0A8C4LCT1</accession>
<dbReference type="Ensembl" id="ENSEAST00005010061.1">
    <property type="protein sequence ID" value="ENSEASP00005009250.1"/>
    <property type="gene ID" value="ENSEASG00005006621.1"/>
</dbReference>
<proteinExistence type="predicted"/>
<name>A0A8C4LCT1_EQUAS</name>
<reference evidence="1" key="1">
    <citation type="submission" date="2023-03" db="UniProtKB">
        <authorList>
            <consortium name="Ensembl"/>
        </authorList>
    </citation>
    <scope>IDENTIFICATION</scope>
</reference>
<protein>
    <submittedName>
        <fullName evidence="1">Uncharacterized protein</fullName>
    </submittedName>
</protein>